<dbReference type="Proteomes" id="UP000290191">
    <property type="component" value="Unassembled WGS sequence"/>
</dbReference>
<comment type="caution">
    <text evidence="11">The sequence shown here is derived from an EMBL/GenBank/DDBJ whole genome shotgun (WGS) entry which is preliminary data.</text>
</comment>
<evidence type="ECO:0000256" key="8">
    <source>
        <dbReference type="SAM" id="Coils"/>
    </source>
</evidence>
<reference evidence="11 12" key="1">
    <citation type="submission" date="2017-10" db="EMBL/GenBank/DDBJ databases">
        <title>Genomics of the genus Arcobacter.</title>
        <authorList>
            <person name="Perez-Cataluna A."/>
            <person name="Figueras M.J."/>
        </authorList>
    </citation>
    <scope>NUCLEOTIDE SEQUENCE [LARGE SCALE GENOMIC DNA]</scope>
    <source>
        <strain evidence="11 12">DSM 24636</strain>
    </source>
</reference>
<dbReference type="Pfam" id="PF07568">
    <property type="entry name" value="HisKA_2"/>
    <property type="match status" value="1"/>
</dbReference>
<feature type="transmembrane region" description="Helical" evidence="9">
    <location>
        <begin position="296"/>
        <end position="317"/>
    </location>
</feature>
<dbReference type="InterPro" id="IPR011623">
    <property type="entry name" value="7TMR_DISM_rcpt_extracell_dom1"/>
</dbReference>
<dbReference type="PROSITE" id="PS50109">
    <property type="entry name" value="HIS_KIN"/>
    <property type="match status" value="1"/>
</dbReference>
<dbReference type="PANTHER" id="PTHR41523">
    <property type="entry name" value="TWO-COMPONENT SYSTEM SENSOR PROTEIN"/>
    <property type="match status" value="1"/>
</dbReference>
<keyword evidence="6 11" id="KW-0418">Kinase</keyword>
<dbReference type="Pfam" id="PF02518">
    <property type="entry name" value="HATPase_c"/>
    <property type="match status" value="1"/>
</dbReference>
<evidence type="ECO:0000256" key="5">
    <source>
        <dbReference type="ARBA" id="ARBA00022741"/>
    </source>
</evidence>
<evidence type="ECO:0000256" key="4">
    <source>
        <dbReference type="ARBA" id="ARBA00022679"/>
    </source>
</evidence>
<evidence type="ECO:0000256" key="6">
    <source>
        <dbReference type="ARBA" id="ARBA00022777"/>
    </source>
</evidence>
<dbReference type="Pfam" id="PF07696">
    <property type="entry name" value="7TMR-DISMED2"/>
    <property type="match status" value="1"/>
</dbReference>
<comment type="catalytic activity">
    <reaction evidence="1">
        <text>ATP + protein L-histidine = ADP + protein N-phospho-L-histidine.</text>
        <dbReference type="EC" id="2.7.13.3"/>
    </reaction>
</comment>
<dbReference type="InterPro" id="IPR036890">
    <property type="entry name" value="HATPase_C_sf"/>
</dbReference>
<gene>
    <name evidence="11" type="ORF">CRV06_10920</name>
</gene>
<feature type="transmembrane region" description="Helical" evidence="9">
    <location>
        <begin position="205"/>
        <end position="229"/>
    </location>
</feature>
<dbReference type="Gene3D" id="3.30.565.10">
    <property type="entry name" value="Histidine kinase-like ATPase, C-terminal domain"/>
    <property type="match status" value="1"/>
</dbReference>
<keyword evidence="3" id="KW-0597">Phosphoprotein</keyword>
<evidence type="ECO:0000256" key="1">
    <source>
        <dbReference type="ARBA" id="ARBA00000085"/>
    </source>
</evidence>
<feature type="transmembrane region" description="Helical" evidence="9">
    <location>
        <begin position="176"/>
        <end position="198"/>
    </location>
</feature>
<dbReference type="Gene3D" id="2.60.40.2380">
    <property type="match status" value="1"/>
</dbReference>
<dbReference type="InterPro" id="IPR011622">
    <property type="entry name" value="7TMR_DISM_rcpt_extracell_dom2"/>
</dbReference>
<dbReference type="RefSeq" id="WP_129082490.1">
    <property type="nucleotide sequence ID" value="NZ_CP041070.1"/>
</dbReference>
<name>A0A4Q0Y208_9BACT</name>
<keyword evidence="7" id="KW-0067">ATP-binding</keyword>
<dbReference type="OrthoDB" id="5342753at2"/>
<dbReference type="SUPFAM" id="SSF55874">
    <property type="entry name" value="ATPase domain of HSP90 chaperone/DNA topoisomerase II/histidine kinase"/>
    <property type="match status" value="1"/>
</dbReference>
<dbReference type="InterPro" id="IPR005467">
    <property type="entry name" value="His_kinase_dom"/>
</dbReference>
<dbReference type="EC" id="2.7.13.3" evidence="2"/>
<keyword evidence="5" id="KW-0547">Nucleotide-binding</keyword>
<evidence type="ECO:0000256" key="7">
    <source>
        <dbReference type="ARBA" id="ARBA00022840"/>
    </source>
</evidence>
<organism evidence="11 12">
    <name type="scientific">Halarcobacter anaerophilus</name>
    <dbReference type="NCBI Taxonomy" id="877500"/>
    <lineage>
        <taxon>Bacteria</taxon>
        <taxon>Pseudomonadati</taxon>
        <taxon>Campylobacterota</taxon>
        <taxon>Epsilonproteobacteria</taxon>
        <taxon>Campylobacterales</taxon>
        <taxon>Arcobacteraceae</taxon>
        <taxon>Halarcobacter</taxon>
    </lineage>
</organism>
<protein>
    <recommendedName>
        <fullName evidence="2">histidine kinase</fullName>
        <ecNumber evidence="2">2.7.13.3</ecNumber>
    </recommendedName>
</protein>
<dbReference type="InterPro" id="IPR011495">
    <property type="entry name" value="Sig_transdc_His_kin_sub2_dim/P"/>
</dbReference>
<dbReference type="GO" id="GO:0004673">
    <property type="term" value="F:protein histidine kinase activity"/>
    <property type="evidence" value="ECO:0007669"/>
    <property type="project" value="UniProtKB-EC"/>
</dbReference>
<dbReference type="PANTHER" id="PTHR41523:SF8">
    <property type="entry name" value="ETHYLENE RESPONSE SENSOR PROTEIN"/>
    <property type="match status" value="1"/>
</dbReference>
<evidence type="ECO:0000256" key="3">
    <source>
        <dbReference type="ARBA" id="ARBA00022553"/>
    </source>
</evidence>
<dbReference type="InterPro" id="IPR003594">
    <property type="entry name" value="HATPase_dom"/>
</dbReference>
<evidence type="ECO:0000313" key="11">
    <source>
        <dbReference type="EMBL" id="RXJ62261.1"/>
    </source>
</evidence>
<evidence type="ECO:0000313" key="12">
    <source>
        <dbReference type="Proteomes" id="UP000290191"/>
    </source>
</evidence>
<dbReference type="Gene3D" id="3.30.450.20">
    <property type="entry name" value="PAS domain"/>
    <property type="match status" value="1"/>
</dbReference>
<accession>A0A4Q0Y208</accession>
<sequence>MKKILVLIFFLFTTLTYASFISIDKNSKNIDILSKSEIFIDKSRELSINEVKNKKFTANNKKNLAFGYSPDFNVWIKFTLYNNSEETITKILEYDNPLATHIYFYNEKNGYKKEEGGLLSKAEKKVCINQIFTIKLNPKEKTICYVKASSYITALIIKLKLWDIETFFDKEVKHQIILSLFFGAMLILGVYNLFIFFFTKDISYLYYVLYIFGILFHQLAYVGFAKLYIFDTENMIRVIKSASIIVAAPVLALGLFTKNFLKTKQYKIHNIILDIFLVLIPVSILFFLLTESFDKYRNVITMLFLVYLMYITLYAALKKNKQAYFILFAWTIFLTTGMLMFLSSAGIFDIFEHIPYLIEISFVSEALVFSVALANRINSLQEEKEIANQKLLIQQQNETQRLAKKVDERTKDLTKTLEEKSLLLKELNHRVKNNMQTIVSLIRLQNDEMQDDKLQDVLITIQNRINSMSHLHELLYRDEDISHINAYEYFEILIEEVKYSYERDIDIHLNIKTNLKIEQAIYCGLILNELITNSFKYAFPDEIGNIYINLEKRGKNYILEVKDDGVGYTQSNRATHSLGLTLVRTLAVEQLEGKISIDSKNGVDVVIKWKDHDKS</sequence>
<dbReference type="GO" id="GO:0005524">
    <property type="term" value="F:ATP binding"/>
    <property type="evidence" value="ECO:0007669"/>
    <property type="project" value="UniProtKB-KW"/>
</dbReference>
<keyword evidence="8" id="KW-0175">Coiled coil</keyword>
<proteinExistence type="predicted"/>
<dbReference type="AlphaFoldDB" id="A0A4Q0Y208"/>
<feature type="transmembrane region" description="Helical" evidence="9">
    <location>
        <begin position="268"/>
        <end position="290"/>
    </location>
</feature>
<dbReference type="STRING" id="877500.GCA_000935065_03414"/>
<keyword evidence="4" id="KW-0808">Transferase</keyword>
<keyword evidence="9" id="KW-0812">Transmembrane</keyword>
<evidence type="ECO:0000256" key="2">
    <source>
        <dbReference type="ARBA" id="ARBA00012438"/>
    </source>
</evidence>
<keyword evidence="9" id="KW-0472">Membrane</keyword>
<dbReference type="SMART" id="SM00387">
    <property type="entry name" value="HATPase_c"/>
    <property type="match status" value="1"/>
</dbReference>
<feature type="transmembrane region" description="Helical" evidence="9">
    <location>
        <begin position="324"/>
        <end position="348"/>
    </location>
</feature>
<feature type="domain" description="Histidine kinase" evidence="10">
    <location>
        <begin position="426"/>
        <end position="613"/>
    </location>
</feature>
<dbReference type="EMBL" id="PDKO01000009">
    <property type="protein sequence ID" value="RXJ62261.1"/>
    <property type="molecule type" value="Genomic_DNA"/>
</dbReference>
<keyword evidence="12" id="KW-1185">Reference proteome</keyword>
<dbReference type="Pfam" id="PF07695">
    <property type="entry name" value="7TMR-DISM_7TM"/>
    <property type="match status" value="1"/>
</dbReference>
<feature type="coiled-coil region" evidence="8">
    <location>
        <begin position="370"/>
        <end position="397"/>
    </location>
</feature>
<evidence type="ECO:0000256" key="9">
    <source>
        <dbReference type="SAM" id="Phobius"/>
    </source>
</evidence>
<keyword evidence="9" id="KW-1133">Transmembrane helix</keyword>
<evidence type="ECO:0000259" key="10">
    <source>
        <dbReference type="PROSITE" id="PS50109"/>
    </source>
</evidence>